<accession>A0A9W8LAB0</accession>
<reference evidence="2" key="1">
    <citation type="submission" date="2022-07" db="EMBL/GenBank/DDBJ databases">
        <title>Phylogenomic reconstructions and comparative analyses of Kickxellomycotina fungi.</title>
        <authorList>
            <person name="Reynolds N.K."/>
            <person name="Stajich J.E."/>
            <person name="Barry K."/>
            <person name="Grigoriev I.V."/>
            <person name="Crous P."/>
            <person name="Smith M.E."/>
        </authorList>
    </citation>
    <scope>NUCLEOTIDE SEQUENCE</scope>
    <source>
        <strain evidence="2">BCRC 34297</strain>
    </source>
</reference>
<sequence length="297" mass="33046">MIGLSDSPNPQASQEPELHSFYRSVPTDRASSSNNLDDSNSVGSSSEMLEQQPQPKRKRSMKCSNRPVKPQGEAPRSANSACRRSGAAPGIKTLRARIGRRTTRIEQPVSIETPVDIEDDDIMDLDYEEELSDGNVSSGRRVRRSTTKEKQNMKEKQAAAIDAFTTSLATGLSIQDLLVDEGVVVRANSLNNWPSVDEMVAKLFVPIMFRALNDEPAHYIVDSRKTAKAKNLTTAQGFHEYGVDGFPVPVVPERWLEHQLQKYRWWCNSSEDCKKVQVLTSIEVLTCQSSPVQGPPM</sequence>
<feature type="compositionally biased region" description="Polar residues" evidence="1">
    <location>
        <begin position="1"/>
        <end position="14"/>
    </location>
</feature>
<dbReference type="EMBL" id="JANBUH010000121">
    <property type="protein sequence ID" value="KAJ2754380.1"/>
    <property type="molecule type" value="Genomic_DNA"/>
</dbReference>
<feature type="compositionally biased region" description="Low complexity" evidence="1">
    <location>
        <begin position="31"/>
        <end position="46"/>
    </location>
</feature>
<comment type="caution">
    <text evidence="2">The sequence shown here is derived from an EMBL/GenBank/DDBJ whole genome shotgun (WGS) entry which is preliminary data.</text>
</comment>
<protein>
    <submittedName>
        <fullName evidence="2">Uncharacterized protein</fullName>
    </submittedName>
</protein>
<feature type="region of interest" description="Disordered" evidence="1">
    <location>
        <begin position="1"/>
        <end position="88"/>
    </location>
</feature>
<proteinExistence type="predicted"/>
<dbReference type="OrthoDB" id="1667110at2759"/>
<evidence type="ECO:0000313" key="3">
    <source>
        <dbReference type="Proteomes" id="UP001140011"/>
    </source>
</evidence>
<dbReference type="AlphaFoldDB" id="A0A9W8LAB0"/>
<evidence type="ECO:0000313" key="2">
    <source>
        <dbReference type="EMBL" id="KAJ2754380.1"/>
    </source>
</evidence>
<keyword evidence="3" id="KW-1185">Reference proteome</keyword>
<evidence type="ECO:0000256" key="1">
    <source>
        <dbReference type="SAM" id="MobiDB-lite"/>
    </source>
</evidence>
<dbReference type="Proteomes" id="UP001140011">
    <property type="component" value="Unassembled WGS sequence"/>
</dbReference>
<gene>
    <name evidence="2" type="ORF">GGI19_002447</name>
</gene>
<organism evidence="2 3">
    <name type="scientific">Coemansia pectinata</name>
    <dbReference type="NCBI Taxonomy" id="1052879"/>
    <lineage>
        <taxon>Eukaryota</taxon>
        <taxon>Fungi</taxon>
        <taxon>Fungi incertae sedis</taxon>
        <taxon>Zoopagomycota</taxon>
        <taxon>Kickxellomycotina</taxon>
        <taxon>Kickxellomycetes</taxon>
        <taxon>Kickxellales</taxon>
        <taxon>Kickxellaceae</taxon>
        <taxon>Coemansia</taxon>
    </lineage>
</organism>
<feature type="region of interest" description="Disordered" evidence="1">
    <location>
        <begin position="130"/>
        <end position="154"/>
    </location>
</feature>
<name>A0A9W8LAB0_9FUNG</name>